<dbReference type="KEGG" id="dgo:DGo_PB0305"/>
<organism evidence="1 2">
    <name type="scientific">Deinococcus gobiensis (strain DSM 21396 / JCM 16679 / CGMCC 1.7299 / I-0)</name>
    <dbReference type="NCBI Taxonomy" id="745776"/>
    <lineage>
        <taxon>Bacteria</taxon>
        <taxon>Thermotogati</taxon>
        <taxon>Deinococcota</taxon>
        <taxon>Deinococci</taxon>
        <taxon>Deinococcales</taxon>
        <taxon>Deinococcaceae</taxon>
        <taxon>Deinococcus</taxon>
    </lineage>
</organism>
<evidence type="ECO:0000313" key="2">
    <source>
        <dbReference type="Proteomes" id="UP000007575"/>
    </source>
</evidence>
<geneLocation type="plasmid" evidence="1 2">
    <name>P2</name>
</geneLocation>
<name>H8H227_DEIGI</name>
<dbReference type="HOGENOM" id="CLU_2860279_0_0_0"/>
<evidence type="ECO:0000313" key="1">
    <source>
        <dbReference type="EMBL" id="AFD27574.1"/>
    </source>
</evidence>
<gene>
    <name evidence="1" type="ordered locus">DGo_PB0305</name>
</gene>
<accession>H8H227</accession>
<protein>
    <submittedName>
        <fullName evidence="1">Uncharacterized protein</fullName>
    </submittedName>
</protein>
<keyword evidence="2" id="KW-1185">Reference proteome</keyword>
<keyword evidence="1" id="KW-0614">Plasmid</keyword>
<dbReference type="AlphaFoldDB" id="H8H227"/>
<reference evidence="1 2" key="1">
    <citation type="journal article" date="2012" name="PLoS ONE">
        <title>Genome sequence and transcriptome analysis of the radioresistant bacterium Deinococcus gobiensis: insights into the extreme environmental adaptations.</title>
        <authorList>
            <person name="Yuan M."/>
            <person name="Chen M."/>
            <person name="Zhang W."/>
            <person name="Lu W."/>
            <person name="Wang J."/>
            <person name="Yang M."/>
            <person name="Zhao P."/>
            <person name="Tang R."/>
            <person name="Li X."/>
            <person name="Hao Y."/>
            <person name="Zhou Z."/>
            <person name="Zhan Y."/>
            <person name="Yu H."/>
            <person name="Teng C."/>
            <person name="Yan Y."/>
            <person name="Ping S."/>
            <person name="Wang Y."/>
            <person name="Lin M."/>
        </authorList>
    </citation>
    <scope>NUCLEOTIDE SEQUENCE [LARGE SCALE GENOMIC DNA]</scope>
    <source>
        <strain evidence="2">DSM 21396 / JCM 16679 / CGMCC 1.7299 / I-0</strain>
        <plasmid evidence="1">P2</plasmid>
    </source>
</reference>
<dbReference type="Proteomes" id="UP000007575">
    <property type="component" value="Plasmid P2"/>
</dbReference>
<proteinExistence type="predicted"/>
<dbReference type="EMBL" id="CP002193">
    <property type="protein sequence ID" value="AFD27574.1"/>
    <property type="molecule type" value="Genomic_DNA"/>
</dbReference>
<sequence length="64" mass="7351">MIFVAWTLTLLDAQPDQTLASRARRVLLALQPKLYLGHLLNLFTKNVEFLVQHGYSLSYTRCNS</sequence>